<feature type="region of interest" description="Disordered" evidence="7">
    <location>
        <begin position="24"/>
        <end position="45"/>
    </location>
</feature>
<dbReference type="InterPro" id="IPR000620">
    <property type="entry name" value="EamA_dom"/>
</dbReference>
<evidence type="ECO:0000259" key="9">
    <source>
        <dbReference type="Pfam" id="PF00892"/>
    </source>
</evidence>
<evidence type="ECO:0000256" key="4">
    <source>
        <dbReference type="ARBA" id="ARBA00022989"/>
    </source>
</evidence>
<dbReference type="InterPro" id="IPR037185">
    <property type="entry name" value="EmrE-like"/>
</dbReference>
<evidence type="ECO:0000313" key="11">
    <source>
        <dbReference type="Proteomes" id="UP000886611"/>
    </source>
</evidence>
<keyword evidence="3" id="KW-0677">Repeat</keyword>
<feature type="non-terminal residue" evidence="10">
    <location>
        <position position="1"/>
    </location>
</feature>
<comment type="similarity">
    <text evidence="6">Belongs to the SLC35G solute transporter family.</text>
</comment>
<comment type="subcellular location">
    <subcellularLocation>
        <location evidence="1">Membrane</location>
        <topology evidence="1">Multi-pass membrane protein</topology>
    </subcellularLocation>
</comment>
<keyword evidence="2 8" id="KW-0812">Transmembrane</keyword>
<feature type="domain" description="EamA" evidence="9">
    <location>
        <begin position="216"/>
        <end position="348"/>
    </location>
</feature>
<dbReference type="Pfam" id="PF00892">
    <property type="entry name" value="EamA"/>
    <property type="match status" value="2"/>
</dbReference>
<feature type="transmembrane region" description="Helical" evidence="8">
    <location>
        <begin position="247"/>
        <end position="269"/>
    </location>
</feature>
<keyword evidence="4 8" id="KW-1133">Transmembrane helix</keyword>
<evidence type="ECO:0000256" key="3">
    <source>
        <dbReference type="ARBA" id="ARBA00022737"/>
    </source>
</evidence>
<dbReference type="OrthoDB" id="306876at2759"/>
<gene>
    <name evidence="10" type="primary">Slc35g3_0</name>
    <name evidence="10" type="ORF">GTO96_0014454</name>
</gene>
<dbReference type="PANTHER" id="PTHR22911:SF32">
    <property type="entry name" value="SOLUTE CARRIER FAMILY 35 MEMBER G5-RELATED"/>
    <property type="match status" value="1"/>
</dbReference>
<name>A0A8X7XHI3_POLSE</name>
<feature type="transmembrane region" description="Helical" evidence="8">
    <location>
        <begin position="131"/>
        <end position="148"/>
    </location>
</feature>
<feature type="transmembrane region" description="Helical" evidence="8">
    <location>
        <begin position="330"/>
        <end position="349"/>
    </location>
</feature>
<evidence type="ECO:0000256" key="2">
    <source>
        <dbReference type="ARBA" id="ARBA00022692"/>
    </source>
</evidence>
<dbReference type="GO" id="GO:0016020">
    <property type="term" value="C:membrane"/>
    <property type="evidence" value="ECO:0007669"/>
    <property type="project" value="UniProtKB-SubCell"/>
</dbReference>
<evidence type="ECO:0000256" key="8">
    <source>
        <dbReference type="SAM" id="Phobius"/>
    </source>
</evidence>
<feature type="domain" description="EamA" evidence="9">
    <location>
        <begin position="62"/>
        <end position="199"/>
    </location>
</feature>
<evidence type="ECO:0000313" key="10">
    <source>
        <dbReference type="EMBL" id="KAG2468338.1"/>
    </source>
</evidence>
<reference evidence="10 11" key="1">
    <citation type="journal article" date="2021" name="Cell">
        <title>Tracing the genetic footprints of vertebrate landing in non-teleost ray-finned fishes.</title>
        <authorList>
            <person name="Bi X."/>
            <person name="Wang K."/>
            <person name="Yang L."/>
            <person name="Pan H."/>
            <person name="Jiang H."/>
            <person name="Wei Q."/>
            <person name="Fang M."/>
            <person name="Yu H."/>
            <person name="Zhu C."/>
            <person name="Cai Y."/>
            <person name="He Y."/>
            <person name="Gan X."/>
            <person name="Zeng H."/>
            <person name="Yu D."/>
            <person name="Zhu Y."/>
            <person name="Jiang H."/>
            <person name="Qiu Q."/>
            <person name="Yang H."/>
            <person name="Zhang Y.E."/>
            <person name="Wang W."/>
            <person name="Zhu M."/>
            <person name="He S."/>
            <person name="Zhang G."/>
        </authorList>
    </citation>
    <scope>NUCLEOTIDE SEQUENCE [LARGE SCALE GENOMIC DNA]</scope>
    <source>
        <strain evidence="10">Bchr_013</strain>
    </source>
</reference>
<evidence type="ECO:0000256" key="5">
    <source>
        <dbReference type="ARBA" id="ARBA00023136"/>
    </source>
</evidence>
<feature type="transmembrane region" description="Helical" evidence="8">
    <location>
        <begin position="61"/>
        <end position="80"/>
    </location>
</feature>
<feature type="transmembrane region" description="Helical" evidence="8">
    <location>
        <begin position="215"/>
        <end position="235"/>
    </location>
</feature>
<protein>
    <submittedName>
        <fullName evidence="10">S35G3 protein</fullName>
    </submittedName>
</protein>
<feature type="non-terminal residue" evidence="10">
    <location>
        <position position="382"/>
    </location>
</feature>
<feature type="transmembrane region" description="Helical" evidence="8">
    <location>
        <begin position="92"/>
        <end position="111"/>
    </location>
</feature>
<dbReference type="EMBL" id="JAATIS010000485">
    <property type="protein sequence ID" value="KAG2468338.1"/>
    <property type="molecule type" value="Genomic_DNA"/>
</dbReference>
<accession>A0A8X7XHI3</accession>
<comment type="caution">
    <text evidence="10">The sequence shown here is derived from an EMBL/GenBank/DDBJ whole genome shotgun (WGS) entry which is preliminary data.</text>
</comment>
<keyword evidence="5 8" id="KW-0472">Membrane</keyword>
<evidence type="ECO:0000256" key="7">
    <source>
        <dbReference type="SAM" id="MobiDB-lite"/>
    </source>
</evidence>
<evidence type="ECO:0000256" key="6">
    <source>
        <dbReference type="ARBA" id="ARBA00038136"/>
    </source>
</evidence>
<feature type="transmembrane region" description="Helical" evidence="8">
    <location>
        <begin position="275"/>
        <end position="297"/>
    </location>
</feature>
<feature type="transmembrane region" description="Helical" evidence="8">
    <location>
        <begin position="183"/>
        <end position="203"/>
    </location>
</feature>
<keyword evidence="11" id="KW-1185">Reference proteome</keyword>
<organism evidence="10 11">
    <name type="scientific">Polypterus senegalus</name>
    <name type="common">Senegal bichir</name>
    <dbReference type="NCBI Taxonomy" id="55291"/>
    <lineage>
        <taxon>Eukaryota</taxon>
        <taxon>Metazoa</taxon>
        <taxon>Chordata</taxon>
        <taxon>Craniata</taxon>
        <taxon>Vertebrata</taxon>
        <taxon>Euteleostomi</taxon>
        <taxon>Actinopterygii</taxon>
        <taxon>Polypteriformes</taxon>
        <taxon>Polypteridae</taxon>
        <taxon>Polypterus</taxon>
    </lineage>
</organism>
<dbReference type="PANTHER" id="PTHR22911">
    <property type="entry name" value="ACYL-MALONYL CONDENSING ENZYME-RELATED"/>
    <property type="match status" value="1"/>
</dbReference>
<evidence type="ECO:0000256" key="1">
    <source>
        <dbReference type="ARBA" id="ARBA00004141"/>
    </source>
</evidence>
<proteinExistence type="inferred from homology"/>
<dbReference type="AlphaFoldDB" id="A0A8X7XHI3"/>
<feature type="compositionally biased region" description="Basic and acidic residues" evidence="7">
    <location>
        <begin position="35"/>
        <end position="45"/>
    </location>
</feature>
<dbReference type="SUPFAM" id="SSF103481">
    <property type="entry name" value="Multidrug resistance efflux transporter EmrE"/>
    <property type="match status" value="1"/>
</dbReference>
<dbReference type="Proteomes" id="UP000886611">
    <property type="component" value="Unassembled WGS sequence"/>
</dbReference>
<sequence length="382" mass="41472">MMFFPHSLSVTDIWTVEVISEDGDWPQDATSSGDESQRSERKETPPMEALRYCELSDSAKGVLVALLVGGVIAGFIPILSKLAESTESVSPLQILLLRCLLHLVVCAFLPCHRENRTLLCLGPRVTWQRSIIFGFIQVISVGCAYTSFMEVSAGIAATVRKGSFAISSTVMVLCIAHSHLSGYTYFGLFCTLLGLVITTLPSFIHSHNRIDMKAILGYTLACLGGTARAVGLSIFQSFTHKAKFNSALFTFGLVGTIICGPALFFIPLIWPVRVPTWLCMSAVAFLGLVIFLATNYAVTKIHPVLVCGLLQSEVVVSYVLQSVILKEAVSVSEIIGSCVIVVSVILLIVESVRHNTLPNSIETPERCQEEKSVLQPPSEGDT</sequence>